<evidence type="ECO:0000313" key="6">
    <source>
        <dbReference type="EMBL" id="PIB26550.1"/>
    </source>
</evidence>
<keyword evidence="7" id="KW-1185">Reference proteome</keyword>
<evidence type="ECO:0000259" key="5">
    <source>
        <dbReference type="PROSITE" id="PS50931"/>
    </source>
</evidence>
<dbReference type="Proteomes" id="UP000231516">
    <property type="component" value="Unassembled WGS sequence"/>
</dbReference>
<name>A0A2G5KCH5_9RHOB</name>
<reference evidence="6 7" key="1">
    <citation type="submission" date="2016-08" db="EMBL/GenBank/DDBJ databases">
        <title>Draft genome of Amylibacter sp. strain 4G11.</title>
        <authorList>
            <person name="Wong S.-K."/>
            <person name="Hamasaki K."/>
            <person name="Yoshizawa S."/>
        </authorList>
    </citation>
    <scope>NUCLEOTIDE SEQUENCE [LARGE SCALE GENOMIC DNA]</scope>
    <source>
        <strain evidence="6 7">4G11</strain>
    </source>
</reference>
<dbReference type="PRINTS" id="PR00039">
    <property type="entry name" value="HTHLYSR"/>
</dbReference>
<dbReference type="Pfam" id="PF03466">
    <property type="entry name" value="LysR_substrate"/>
    <property type="match status" value="1"/>
</dbReference>
<keyword evidence="3" id="KW-0238">DNA-binding</keyword>
<evidence type="ECO:0000256" key="4">
    <source>
        <dbReference type="ARBA" id="ARBA00023163"/>
    </source>
</evidence>
<evidence type="ECO:0000256" key="1">
    <source>
        <dbReference type="ARBA" id="ARBA00009437"/>
    </source>
</evidence>
<dbReference type="GO" id="GO:0006351">
    <property type="term" value="P:DNA-templated transcription"/>
    <property type="evidence" value="ECO:0007669"/>
    <property type="project" value="TreeGrafter"/>
</dbReference>
<evidence type="ECO:0000256" key="3">
    <source>
        <dbReference type="ARBA" id="ARBA00023125"/>
    </source>
</evidence>
<proteinExistence type="inferred from homology"/>
<dbReference type="InterPro" id="IPR000847">
    <property type="entry name" value="LysR_HTH_N"/>
</dbReference>
<dbReference type="SUPFAM" id="SSF53850">
    <property type="entry name" value="Periplasmic binding protein-like II"/>
    <property type="match status" value="1"/>
</dbReference>
<feature type="domain" description="HTH lysR-type" evidence="5">
    <location>
        <begin position="1"/>
        <end position="59"/>
    </location>
</feature>
<dbReference type="FunFam" id="3.40.190.290:FF:000001">
    <property type="entry name" value="Transcriptional regulator, LysR family"/>
    <property type="match status" value="1"/>
</dbReference>
<dbReference type="AlphaFoldDB" id="A0A2G5KCH5"/>
<organism evidence="6 7">
    <name type="scientific">Paramylibacter kogurei</name>
    <dbReference type="NCBI Taxonomy" id="1889778"/>
    <lineage>
        <taxon>Bacteria</taxon>
        <taxon>Pseudomonadati</taxon>
        <taxon>Pseudomonadota</taxon>
        <taxon>Alphaproteobacteria</taxon>
        <taxon>Rhodobacterales</taxon>
        <taxon>Paracoccaceae</taxon>
        <taxon>Paramylibacter</taxon>
    </lineage>
</organism>
<dbReference type="PANTHER" id="PTHR30537">
    <property type="entry name" value="HTH-TYPE TRANSCRIPTIONAL REGULATOR"/>
    <property type="match status" value="1"/>
</dbReference>
<comment type="similarity">
    <text evidence="1">Belongs to the LysR transcriptional regulatory family.</text>
</comment>
<dbReference type="InterPro" id="IPR036390">
    <property type="entry name" value="WH_DNA-bd_sf"/>
</dbReference>
<dbReference type="EMBL" id="MDGM01000003">
    <property type="protein sequence ID" value="PIB26550.1"/>
    <property type="molecule type" value="Genomic_DNA"/>
</dbReference>
<keyword evidence="4" id="KW-0804">Transcription</keyword>
<sequence length="302" mass="33463">MDHLSEMQAFTSIVENGGFTEAARKLKISKSAISKHISALESRLGVTLLNRTTRRVSPTEIGQSYYDKVSKILEDVRFADEQVQSMQAAPKGTLKISASTDFGGNQISRAMGAFLAQYPEIRVNMELTNRFVDLTQDNIDLAIRIGKLVDSSLKARKLATARFYIVASPEYIKKFGEPRTIDDLTEHRLMHYSQGSVNQVWNLTATSGEERQIRTPGNFTVNDGLSLMTAAKEGIGLTILPNFLVSPALKDGSLVQVLKQLPVLEAGIYAVYQPATYTQPKLRACIDFLATYFKDSDATDWA</sequence>
<dbReference type="OrthoDB" id="9813056at2"/>
<comment type="caution">
    <text evidence="6">The sequence shown here is derived from an EMBL/GenBank/DDBJ whole genome shotgun (WGS) entry which is preliminary data.</text>
</comment>
<dbReference type="RefSeq" id="WP_099591375.1">
    <property type="nucleotide sequence ID" value="NZ_MDGM01000003.1"/>
</dbReference>
<dbReference type="InterPro" id="IPR058163">
    <property type="entry name" value="LysR-type_TF_proteobact-type"/>
</dbReference>
<dbReference type="SUPFAM" id="SSF46785">
    <property type="entry name" value="Winged helix' DNA-binding domain"/>
    <property type="match status" value="1"/>
</dbReference>
<dbReference type="GO" id="GO:0043565">
    <property type="term" value="F:sequence-specific DNA binding"/>
    <property type="evidence" value="ECO:0007669"/>
    <property type="project" value="TreeGrafter"/>
</dbReference>
<dbReference type="PROSITE" id="PS50931">
    <property type="entry name" value="HTH_LYSR"/>
    <property type="match status" value="1"/>
</dbReference>
<dbReference type="CDD" id="cd08422">
    <property type="entry name" value="PBP2_CrgA_like"/>
    <property type="match status" value="1"/>
</dbReference>
<dbReference type="Pfam" id="PF00126">
    <property type="entry name" value="HTH_1"/>
    <property type="match status" value="1"/>
</dbReference>
<dbReference type="InterPro" id="IPR036388">
    <property type="entry name" value="WH-like_DNA-bd_sf"/>
</dbReference>
<dbReference type="PANTHER" id="PTHR30537:SF66">
    <property type="entry name" value="IRON-REGULATED VIRULENCE REGULATORY PROTEIN IRGB"/>
    <property type="match status" value="1"/>
</dbReference>
<dbReference type="FunFam" id="1.10.10.10:FF:000001">
    <property type="entry name" value="LysR family transcriptional regulator"/>
    <property type="match status" value="1"/>
</dbReference>
<dbReference type="GO" id="GO:0003700">
    <property type="term" value="F:DNA-binding transcription factor activity"/>
    <property type="evidence" value="ECO:0007669"/>
    <property type="project" value="InterPro"/>
</dbReference>
<gene>
    <name evidence="6" type="ORF">BFP76_11665</name>
</gene>
<evidence type="ECO:0000313" key="7">
    <source>
        <dbReference type="Proteomes" id="UP000231516"/>
    </source>
</evidence>
<protein>
    <submittedName>
        <fullName evidence="6">LysR family transcriptional regulator</fullName>
    </submittedName>
</protein>
<dbReference type="InterPro" id="IPR005119">
    <property type="entry name" value="LysR_subst-bd"/>
</dbReference>
<evidence type="ECO:0000256" key="2">
    <source>
        <dbReference type="ARBA" id="ARBA00023015"/>
    </source>
</evidence>
<accession>A0A2G5KCH5</accession>
<dbReference type="Gene3D" id="1.10.10.10">
    <property type="entry name" value="Winged helix-like DNA-binding domain superfamily/Winged helix DNA-binding domain"/>
    <property type="match status" value="1"/>
</dbReference>
<dbReference type="Gene3D" id="3.40.190.290">
    <property type="match status" value="1"/>
</dbReference>
<keyword evidence="2" id="KW-0805">Transcription regulation</keyword>